<keyword evidence="3" id="KW-0547">Nucleotide-binding</keyword>
<evidence type="ECO:0000256" key="5">
    <source>
        <dbReference type="ARBA" id="ARBA00022806"/>
    </source>
</evidence>
<dbReference type="FunFam" id="3.40.50.300:FF:000111">
    <property type="entry name" value="DEAD-box ATP-dependent RNA helicase"/>
    <property type="match status" value="1"/>
</dbReference>
<evidence type="ECO:0000256" key="2">
    <source>
        <dbReference type="ARBA" id="ARBA00012552"/>
    </source>
</evidence>
<dbReference type="InterPro" id="IPR027417">
    <property type="entry name" value="P-loop_NTPase"/>
</dbReference>
<organism evidence="10">
    <name type="scientific">Calcidiscus leptoporus</name>
    <dbReference type="NCBI Taxonomy" id="127549"/>
    <lineage>
        <taxon>Eukaryota</taxon>
        <taxon>Haptista</taxon>
        <taxon>Haptophyta</taxon>
        <taxon>Prymnesiophyceae</taxon>
        <taxon>Coccolithales</taxon>
        <taxon>Calcidiscaceae</taxon>
        <taxon>Calcidiscus</taxon>
    </lineage>
</organism>
<evidence type="ECO:0000256" key="8">
    <source>
        <dbReference type="ARBA" id="ARBA00038213"/>
    </source>
</evidence>
<dbReference type="PROSITE" id="PS51194">
    <property type="entry name" value="HELICASE_CTER"/>
    <property type="match status" value="1"/>
</dbReference>
<accession>A0A7S0IXR1</accession>
<proteinExistence type="inferred from homology"/>
<sequence>MRKDVQEIFKGTPHEKQVMMFSATLSTDMRSVCKKFMQDPMEIYVDDSKLTLHGLQQHYVKLAENEKNRKLNELLDALEFNQVVVFVKSVARAVQLDKLLQECNFPSVAIHASMKQEERIKMYQNFKDFKHRILVSTDIWGRGIDIERVNIVVNYDMPDSSDTYLHRVGRAGRFGTKGLAITFASTEDDGKILEDVQSRFEVSITQLPDTIEVSTYMTA</sequence>
<reference evidence="10" key="1">
    <citation type="submission" date="2021-01" db="EMBL/GenBank/DDBJ databases">
        <authorList>
            <person name="Corre E."/>
            <person name="Pelletier E."/>
            <person name="Niang G."/>
            <person name="Scheremetjew M."/>
            <person name="Finn R."/>
            <person name="Kale V."/>
            <person name="Holt S."/>
            <person name="Cochrane G."/>
            <person name="Meng A."/>
            <person name="Brown T."/>
            <person name="Cohen L."/>
        </authorList>
    </citation>
    <scope>NUCLEOTIDE SEQUENCE</scope>
    <source>
        <strain evidence="10">RCC1130</strain>
    </source>
</reference>
<evidence type="ECO:0000313" key="10">
    <source>
        <dbReference type="EMBL" id="CAD8535144.1"/>
    </source>
</evidence>
<evidence type="ECO:0000259" key="9">
    <source>
        <dbReference type="PROSITE" id="PS51194"/>
    </source>
</evidence>
<dbReference type="GO" id="GO:0005634">
    <property type="term" value="C:nucleus"/>
    <property type="evidence" value="ECO:0007669"/>
    <property type="project" value="UniProtKB-SubCell"/>
</dbReference>
<comment type="subcellular location">
    <subcellularLocation>
        <location evidence="1">Nucleus</location>
    </subcellularLocation>
</comment>
<dbReference type="GO" id="GO:0005524">
    <property type="term" value="F:ATP binding"/>
    <property type="evidence" value="ECO:0007669"/>
    <property type="project" value="UniProtKB-KW"/>
</dbReference>
<dbReference type="SMART" id="SM00490">
    <property type="entry name" value="HELICc"/>
    <property type="match status" value="1"/>
</dbReference>
<keyword evidence="7" id="KW-0539">Nucleus</keyword>
<dbReference type="PANTHER" id="PTHR47958">
    <property type="entry name" value="ATP-DEPENDENT RNA HELICASE DBP3"/>
    <property type="match status" value="1"/>
</dbReference>
<keyword evidence="6" id="KW-0067">ATP-binding</keyword>
<feature type="domain" description="Helicase C-terminal" evidence="9">
    <location>
        <begin position="70"/>
        <end position="215"/>
    </location>
</feature>
<comment type="similarity">
    <text evidence="8">Belongs to the DEAD box helicase family. DECD subfamily.</text>
</comment>
<dbReference type="InterPro" id="IPR001650">
    <property type="entry name" value="Helicase_C-like"/>
</dbReference>
<dbReference type="CDD" id="cd18787">
    <property type="entry name" value="SF2_C_DEAD"/>
    <property type="match status" value="1"/>
</dbReference>
<evidence type="ECO:0000256" key="1">
    <source>
        <dbReference type="ARBA" id="ARBA00004123"/>
    </source>
</evidence>
<dbReference type="EC" id="3.6.4.13" evidence="2"/>
<dbReference type="SUPFAM" id="SSF52540">
    <property type="entry name" value="P-loop containing nucleoside triphosphate hydrolases"/>
    <property type="match status" value="1"/>
</dbReference>
<keyword evidence="5" id="KW-0347">Helicase</keyword>
<keyword evidence="4" id="KW-0378">Hydrolase</keyword>
<dbReference type="AlphaFoldDB" id="A0A7S0IXR1"/>
<dbReference type="GO" id="GO:0016787">
    <property type="term" value="F:hydrolase activity"/>
    <property type="evidence" value="ECO:0007669"/>
    <property type="project" value="UniProtKB-KW"/>
</dbReference>
<dbReference type="GO" id="GO:0003724">
    <property type="term" value="F:RNA helicase activity"/>
    <property type="evidence" value="ECO:0007669"/>
    <property type="project" value="UniProtKB-EC"/>
</dbReference>
<evidence type="ECO:0000256" key="3">
    <source>
        <dbReference type="ARBA" id="ARBA00022741"/>
    </source>
</evidence>
<dbReference type="Gene3D" id="3.40.50.300">
    <property type="entry name" value="P-loop containing nucleotide triphosphate hydrolases"/>
    <property type="match status" value="2"/>
</dbReference>
<evidence type="ECO:0000256" key="6">
    <source>
        <dbReference type="ARBA" id="ARBA00022840"/>
    </source>
</evidence>
<dbReference type="EMBL" id="HBER01020608">
    <property type="protein sequence ID" value="CAD8535144.1"/>
    <property type="molecule type" value="Transcribed_RNA"/>
</dbReference>
<protein>
    <recommendedName>
        <fullName evidence="2">RNA helicase</fullName>
        <ecNumber evidence="2">3.6.4.13</ecNumber>
    </recommendedName>
</protein>
<dbReference type="Pfam" id="PF00271">
    <property type="entry name" value="Helicase_C"/>
    <property type="match status" value="1"/>
</dbReference>
<evidence type="ECO:0000256" key="7">
    <source>
        <dbReference type="ARBA" id="ARBA00023242"/>
    </source>
</evidence>
<evidence type="ECO:0000256" key="4">
    <source>
        <dbReference type="ARBA" id="ARBA00022801"/>
    </source>
</evidence>
<name>A0A7S0IXR1_9EUKA</name>
<gene>
    <name evidence="10" type="ORF">CLEP1334_LOCUS10424</name>
</gene>